<dbReference type="SMART" id="SM00220">
    <property type="entry name" value="S_TKc"/>
    <property type="match status" value="1"/>
</dbReference>
<dbReference type="PROSITE" id="PS50011">
    <property type="entry name" value="PROTEIN_KINASE_DOM"/>
    <property type="match status" value="1"/>
</dbReference>
<dbReference type="Pfam" id="PF07714">
    <property type="entry name" value="PK_Tyr_Ser-Thr"/>
    <property type="match status" value="1"/>
</dbReference>
<dbReference type="GO" id="GO:0004674">
    <property type="term" value="F:protein serine/threonine kinase activity"/>
    <property type="evidence" value="ECO:0007669"/>
    <property type="project" value="TreeGrafter"/>
</dbReference>
<dbReference type="OrthoDB" id="119646at2759"/>
<dbReference type="Proteomes" id="UP000664859">
    <property type="component" value="Unassembled WGS sequence"/>
</dbReference>
<evidence type="ECO:0000313" key="2">
    <source>
        <dbReference type="EMBL" id="KAG5178184.1"/>
    </source>
</evidence>
<name>A0A835YN29_9STRA</name>
<dbReference type="PROSITE" id="PS00108">
    <property type="entry name" value="PROTEIN_KINASE_ST"/>
    <property type="match status" value="1"/>
</dbReference>
<dbReference type="InterPro" id="IPR051681">
    <property type="entry name" value="Ser/Thr_Kinases-Pseudokinases"/>
</dbReference>
<dbReference type="PIRSF" id="PIRSF000654">
    <property type="entry name" value="Integrin-linked_kinase"/>
    <property type="match status" value="1"/>
</dbReference>
<dbReference type="InterPro" id="IPR000719">
    <property type="entry name" value="Prot_kinase_dom"/>
</dbReference>
<proteinExistence type="predicted"/>
<protein>
    <submittedName>
        <fullName evidence="2">Kinase-like domain-containing protein</fullName>
    </submittedName>
</protein>
<keyword evidence="2" id="KW-0418">Kinase</keyword>
<organism evidence="2 3">
    <name type="scientific">Tribonema minus</name>
    <dbReference type="NCBI Taxonomy" id="303371"/>
    <lineage>
        <taxon>Eukaryota</taxon>
        <taxon>Sar</taxon>
        <taxon>Stramenopiles</taxon>
        <taxon>Ochrophyta</taxon>
        <taxon>PX clade</taxon>
        <taxon>Xanthophyceae</taxon>
        <taxon>Tribonematales</taxon>
        <taxon>Tribonemataceae</taxon>
        <taxon>Tribonema</taxon>
    </lineage>
</organism>
<evidence type="ECO:0000259" key="1">
    <source>
        <dbReference type="PROSITE" id="PS50011"/>
    </source>
</evidence>
<accession>A0A835YN29</accession>
<dbReference type="SUPFAM" id="SSF56112">
    <property type="entry name" value="Protein kinase-like (PK-like)"/>
    <property type="match status" value="1"/>
</dbReference>
<feature type="domain" description="Protein kinase" evidence="1">
    <location>
        <begin position="1"/>
        <end position="252"/>
    </location>
</feature>
<dbReference type="EMBL" id="JAFCMP010000517">
    <property type="protein sequence ID" value="KAG5178184.1"/>
    <property type="molecule type" value="Genomic_DNA"/>
</dbReference>
<sequence length="252" mass="28234">MTAEQLQRVYMRFSREVYILSTLQSPRIVPLYACASTTEDLTLVMQYMRRGSLNRVLCSENAWREVTPEMRHRLLCDVAQGMQYLHDRNVYHRDLKSHNVLLTDDWRAVLTDFGMSKTCSAITAATHAKSTYAGGTLAWTAPEVFKPRVGGGHRSNFTFKSDVYSYGIVVWEVLVADAARAAPQARRWIQQQMGELVAAVLRGDQPPLPADSVSDANVARAASHEALMRRCLAAEPEARPSFREAVAEQAAM</sequence>
<dbReference type="PANTHER" id="PTHR44329">
    <property type="entry name" value="SERINE/THREONINE-PROTEIN KINASE TNNI3K-RELATED"/>
    <property type="match status" value="1"/>
</dbReference>
<dbReference type="GO" id="GO:0005524">
    <property type="term" value="F:ATP binding"/>
    <property type="evidence" value="ECO:0007669"/>
    <property type="project" value="InterPro"/>
</dbReference>
<reference evidence="2" key="1">
    <citation type="submission" date="2021-02" db="EMBL/GenBank/DDBJ databases">
        <title>First Annotated Genome of the Yellow-green Alga Tribonema minus.</title>
        <authorList>
            <person name="Mahan K.M."/>
        </authorList>
    </citation>
    <scope>NUCLEOTIDE SEQUENCE</scope>
    <source>
        <strain evidence="2">UTEX B ZZ1240</strain>
    </source>
</reference>
<dbReference type="InterPro" id="IPR011009">
    <property type="entry name" value="Kinase-like_dom_sf"/>
</dbReference>
<dbReference type="InterPro" id="IPR001245">
    <property type="entry name" value="Ser-Thr/Tyr_kinase_cat_dom"/>
</dbReference>
<keyword evidence="3" id="KW-1185">Reference proteome</keyword>
<keyword evidence="2" id="KW-0808">Transferase</keyword>
<dbReference type="InterPro" id="IPR008271">
    <property type="entry name" value="Ser/Thr_kinase_AS"/>
</dbReference>
<gene>
    <name evidence="2" type="ORF">JKP88DRAFT_201944</name>
</gene>
<evidence type="ECO:0000313" key="3">
    <source>
        <dbReference type="Proteomes" id="UP000664859"/>
    </source>
</evidence>
<comment type="caution">
    <text evidence="2">The sequence shown here is derived from an EMBL/GenBank/DDBJ whole genome shotgun (WGS) entry which is preliminary data.</text>
</comment>
<dbReference type="AlphaFoldDB" id="A0A835YN29"/>
<dbReference type="Gene3D" id="1.10.510.10">
    <property type="entry name" value="Transferase(Phosphotransferase) domain 1"/>
    <property type="match status" value="1"/>
</dbReference>